<dbReference type="CDD" id="cd01949">
    <property type="entry name" value="GGDEF"/>
    <property type="match status" value="1"/>
</dbReference>
<dbReference type="GO" id="GO:1902201">
    <property type="term" value="P:negative regulation of bacterial-type flagellum-dependent cell motility"/>
    <property type="evidence" value="ECO:0007669"/>
    <property type="project" value="TreeGrafter"/>
</dbReference>
<dbReference type="InterPro" id="IPR043128">
    <property type="entry name" value="Rev_trsase/Diguanyl_cyclase"/>
</dbReference>
<evidence type="ECO:0000313" key="4">
    <source>
        <dbReference type="EMBL" id="QEI09404.1"/>
    </source>
</evidence>
<dbReference type="InterPro" id="IPR000160">
    <property type="entry name" value="GGDEF_dom"/>
</dbReference>
<dbReference type="EMBL" id="CP043046">
    <property type="protein sequence ID" value="QEI09404.1"/>
    <property type="molecule type" value="Genomic_DNA"/>
</dbReference>
<dbReference type="FunFam" id="3.30.70.270:FF:000001">
    <property type="entry name" value="Diguanylate cyclase domain protein"/>
    <property type="match status" value="1"/>
</dbReference>
<feature type="domain" description="GGDEF" evidence="3">
    <location>
        <begin position="130"/>
        <end position="261"/>
    </location>
</feature>
<dbReference type="GO" id="GO:0005886">
    <property type="term" value="C:plasma membrane"/>
    <property type="evidence" value="ECO:0007669"/>
    <property type="project" value="TreeGrafter"/>
</dbReference>
<evidence type="ECO:0000259" key="3">
    <source>
        <dbReference type="PROSITE" id="PS50887"/>
    </source>
</evidence>
<dbReference type="PANTHER" id="PTHR45138">
    <property type="entry name" value="REGULATORY COMPONENTS OF SENSORY TRANSDUCTION SYSTEM"/>
    <property type="match status" value="1"/>
</dbReference>
<dbReference type="KEGG" id="pacr:FXN63_17745"/>
<dbReference type="GO" id="GO:0043709">
    <property type="term" value="P:cell adhesion involved in single-species biofilm formation"/>
    <property type="evidence" value="ECO:0007669"/>
    <property type="project" value="TreeGrafter"/>
</dbReference>
<name>A0A5C0B5K0_9BURK</name>
<dbReference type="NCBIfam" id="TIGR00254">
    <property type="entry name" value="GGDEF"/>
    <property type="match status" value="1"/>
</dbReference>
<dbReference type="InterPro" id="IPR029787">
    <property type="entry name" value="Nucleotide_cyclase"/>
</dbReference>
<sequence length="261" mass="29369">MKSDDPLAREINALLDDGAHQGHPLHAALAELYTRYLDQSRQIDRISHIADRYQNAERERGQGYAVNYQRKLRQLEKIVRISDQYQHMLRDVNDRLQWLSSRDELTGLPNRRFMLGLLGDHLRKLAKGGEPVCVAMADIDHFKSINDNYGHDAGDKVLAALGELFRNNLRADDVCGRWGGEEFLIILPGADLESSTITLARLRARVSALPGPDDGDAFRLSLSIGLVRGDDPDEAPDHLLKRVDEALYAAKRQGRDRTVIA</sequence>
<dbReference type="InterPro" id="IPR050469">
    <property type="entry name" value="Diguanylate_Cyclase"/>
</dbReference>
<evidence type="ECO:0000256" key="1">
    <source>
        <dbReference type="ARBA" id="ARBA00012528"/>
    </source>
</evidence>
<dbReference type="Proteomes" id="UP000325161">
    <property type="component" value="Chromosome"/>
</dbReference>
<dbReference type="EC" id="2.7.7.65" evidence="1"/>
<dbReference type="PROSITE" id="PS50887">
    <property type="entry name" value="GGDEF"/>
    <property type="match status" value="1"/>
</dbReference>
<comment type="catalytic activity">
    <reaction evidence="2">
        <text>2 GTP = 3',3'-c-di-GMP + 2 diphosphate</text>
        <dbReference type="Rhea" id="RHEA:24898"/>
        <dbReference type="ChEBI" id="CHEBI:33019"/>
        <dbReference type="ChEBI" id="CHEBI:37565"/>
        <dbReference type="ChEBI" id="CHEBI:58805"/>
        <dbReference type="EC" id="2.7.7.65"/>
    </reaction>
</comment>
<keyword evidence="5" id="KW-1185">Reference proteome</keyword>
<dbReference type="NCBIfam" id="NF038266">
    <property type="entry name" value="diguan_SiaD"/>
    <property type="match status" value="1"/>
</dbReference>
<dbReference type="OrthoDB" id="9813903at2"/>
<dbReference type="AlphaFoldDB" id="A0A5C0B5K0"/>
<dbReference type="PANTHER" id="PTHR45138:SF9">
    <property type="entry name" value="DIGUANYLATE CYCLASE DGCM-RELATED"/>
    <property type="match status" value="1"/>
</dbReference>
<reference evidence="4 5" key="1">
    <citation type="submission" date="2019-08" db="EMBL/GenBank/DDBJ databases">
        <title>Amphibian skin-associated Pigmentiphaga: genome sequence and occurrence across geography and hosts.</title>
        <authorList>
            <person name="Bletz M.C."/>
            <person name="Bunk B."/>
            <person name="Sproeer C."/>
            <person name="Biwer P."/>
            <person name="Reiter S."/>
            <person name="Rabemananjara F.C.E."/>
            <person name="Schulz S."/>
            <person name="Overmann J."/>
            <person name="Vences M."/>
        </authorList>
    </citation>
    <scope>NUCLEOTIDE SEQUENCE [LARGE SCALE GENOMIC DNA]</scope>
    <source>
        <strain evidence="4 5">Mada1488</strain>
    </source>
</reference>
<dbReference type="Gene3D" id="3.30.70.270">
    <property type="match status" value="1"/>
</dbReference>
<organism evidence="4 5">
    <name type="scientific">Pigmentiphaga aceris</name>
    <dbReference type="NCBI Taxonomy" id="1940612"/>
    <lineage>
        <taxon>Bacteria</taxon>
        <taxon>Pseudomonadati</taxon>
        <taxon>Pseudomonadota</taxon>
        <taxon>Betaproteobacteria</taxon>
        <taxon>Burkholderiales</taxon>
        <taxon>Alcaligenaceae</taxon>
        <taxon>Pigmentiphaga</taxon>
    </lineage>
</organism>
<evidence type="ECO:0000313" key="5">
    <source>
        <dbReference type="Proteomes" id="UP000325161"/>
    </source>
</evidence>
<dbReference type="GO" id="GO:0052621">
    <property type="term" value="F:diguanylate cyclase activity"/>
    <property type="evidence" value="ECO:0007669"/>
    <property type="project" value="UniProtKB-EC"/>
</dbReference>
<dbReference type="Pfam" id="PF00990">
    <property type="entry name" value="GGDEF"/>
    <property type="match status" value="1"/>
</dbReference>
<proteinExistence type="predicted"/>
<protein>
    <recommendedName>
        <fullName evidence="1">diguanylate cyclase</fullName>
        <ecNumber evidence="1">2.7.7.65</ecNumber>
    </recommendedName>
</protein>
<gene>
    <name evidence="4" type="ORF">FXN63_17745</name>
</gene>
<evidence type="ECO:0000256" key="2">
    <source>
        <dbReference type="ARBA" id="ARBA00034247"/>
    </source>
</evidence>
<dbReference type="SMART" id="SM00267">
    <property type="entry name" value="GGDEF"/>
    <property type="match status" value="1"/>
</dbReference>
<dbReference type="SUPFAM" id="SSF55073">
    <property type="entry name" value="Nucleotide cyclase"/>
    <property type="match status" value="1"/>
</dbReference>
<accession>A0A5C0B5K0</accession>